<comment type="caution">
    <text evidence="1">The sequence shown here is derived from an EMBL/GenBank/DDBJ whole genome shotgun (WGS) entry which is preliminary data.</text>
</comment>
<accession>A0A507D507</accession>
<dbReference type="AlphaFoldDB" id="A0A507D507"/>
<name>A0A507D507_9FUNG</name>
<reference evidence="1 2" key="1">
    <citation type="journal article" date="2019" name="Sci. Rep.">
        <title>Comparative genomics of chytrid fungi reveal insights into the obligate biotrophic and pathogenic lifestyle of Synchytrium endobioticum.</title>
        <authorList>
            <person name="van de Vossenberg B.T.L.H."/>
            <person name="Warris S."/>
            <person name="Nguyen H.D.T."/>
            <person name="van Gent-Pelzer M.P.E."/>
            <person name="Joly D.L."/>
            <person name="van de Geest H.C."/>
            <person name="Bonants P.J.M."/>
            <person name="Smith D.S."/>
            <person name="Levesque C.A."/>
            <person name="van der Lee T.A.J."/>
        </authorList>
    </citation>
    <scope>NUCLEOTIDE SEQUENCE [LARGE SCALE GENOMIC DNA]</scope>
    <source>
        <strain evidence="1 2">MB42</strain>
    </source>
</reference>
<gene>
    <name evidence="1" type="ORF">SeMB42_g03624</name>
</gene>
<protein>
    <submittedName>
        <fullName evidence="1">Uncharacterized protein</fullName>
    </submittedName>
</protein>
<keyword evidence="2" id="KW-1185">Reference proteome</keyword>
<sequence length="184" mass="20087">MSTEGEDAEKTAITNQKMVKAVEKVLRPNESDVTAVLKAEINSLAKIVDAQSKKLSEIKQAILKLTRQLNESTITREEPNSAVSKHEDPFVGTKHKVNATQVRGENAVLGTGHKNILWDSKRDGSNGAQSCVMAVIVVVRTIGVEVTDRCARDAMDVYSAVVCLCVYKRCVTKYMNQHGCGVPT</sequence>
<dbReference type="VEuPathDB" id="FungiDB:SeMB42_g03624"/>
<evidence type="ECO:0000313" key="2">
    <source>
        <dbReference type="Proteomes" id="UP000317494"/>
    </source>
</evidence>
<dbReference type="Proteomes" id="UP000317494">
    <property type="component" value="Unassembled WGS sequence"/>
</dbReference>
<organism evidence="1 2">
    <name type="scientific">Synchytrium endobioticum</name>
    <dbReference type="NCBI Taxonomy" id="286115"/>
    <lineage>
        <taxon>Eukaryota</taxon>
        <taxon>Fungi</taxon>
        <taxon>Fungi incertae sedis</taxon>
        <taxon>Chytridiomycota</taxon>
        <taxon>Chytridiomycota incertae sedis</taxon>
        <taxon>Chytridiomycetes</taxon>
        <taxon>Synchytriales</taxon>
        <taxon>Synchytriaceae</taxon>
        <taxon>Synchytrium</taxon>
    </lineage>
</organism>
<evidence type="ECO:0000313" key="1">
    <source>
        <dbReference type="EMBL" id="TPX46609.1"/>
    </source>
</evidence>
<proteinExistence type="predicted"/>
<dbReference type="EMBL" id="QEAN01000131">
    <property type="protein sequence ID" value="TPX46609.1"/>
    <property type="molecule type" value="Genomic_DNA"/>
</dbReference>